<organism evidence="8 9">
    <name type="scientific">Brettanomyces naardenensis</name>
    <name type="common">Yeast</name>
    <dbReference type="NCBI Taxonomy" id="13370"/>
    <lineage>
        <taxon>Eukaryota</taxon>
        <taxon>Fungi</taxon>
        <taxon>Dikarya</taxon>
        <taxon>Ascomycota</taxon>
        <taxon>Saccharomycotina</taxon>
        <taxon>Pichiomycetes</taxon>
        <taxon>Pichiales</taxon>
        <taxon>Pichiaceae</taxon>
        <taxon>Brettanomyces</taxon>
    </lineage>
</organism>
<name>A0A448YTH9_BRENA</name>
<keyword evidence="3" id="KW-0539">Nucleus</keyword>
<keyword evidence="4" id="KW-0175">Coiled coil</keyword>
<evidence type="ECO:0000313" key="9">
    <source>
        <dbReference type="Proteomes" id="UP000290900"/>
    </source>
</evidence>
<dbReference type="InterPro" id="IPR018846">
    <property type="entry name" value="Beta-prop_RSE1/DDB1/CPSF1_1st"/>
</dbReference>
<gene>
    <name evidence="8" type="ORF">BRENAR_LOCUS4962</name>
</gene>
<accession>A0A448YTH9</accession>
<dbReference type="Pfam" id="PF10433">
    <property type="entry name" value="Beta-prop_RSE1_1st"/>
    <property type="match status" value="1"/>
</dbReference>
<dbReference type="GO" id="GO:0003676">
    <property type="term" value="F:nucleic acid binding"/>
    <property type="evidence" value="ECO:0007669"/>
    <property type="project" value="InterPro"/>
</dbReference>
<dbReference type="Gene3D" id="2.130.10.10">
    <property type="entry name" value="YVTN repeat-like/Quinoprotein amine dehydrogenase"/>
    <property type="match status" value="2"/>
</dbReference>
<evidence type="ECO:0000256" key="3">
    <source>
        <dbReference type="ARBA" id="ARBA00023242"/>
    </source>
</evidence>
<dbReference type="Pfam" id="PF23726">
    <property type="entry name" value="Beta-prop_RSE1_2nd"/>
    <property type="match status" value="1"/>
</dbReference>
<reference evidence="8 9" key="1">
    <citation type="submission" date="2018-12" db="EMBL/GenBank/DDBJ databases">
        <authorList>
            <person name="Tiukova I."/>
            <person name="Dainat J."/>
        </authorList>
    </citation>
    <scope>NUCLEOTIDE SEQUENCE [LARGE SCALE GENOMIC DNA]</scope>
</reference>
<dbReference type="GO" id="GO:0006397">
    <property type="term" value="P:mRNA processing"/>
    <property type="evidence" value="ECO:0007669"/>
    <property type="project" value="UniProtKB-KW"/>
</dbReference>
<dbReference type="OrthoDB" id="6109at2759"/>
<evidence type="ECO:0000259" key="6">
    <source>
        <dbReference type="Pfam" id="PF10433"/>
    </source>
</evidence>
<evidence type="ECO:0000259" key="5">
    <source>
        <dbReference type="Pfam" id="PF03178"/>
    </source>
</evidence>
<dbReference type="FunCoup" id="A0A448YTH9">
    <property type="interactions" value="1160"/>
</dbReference>
<evidence type="ECO:0000259" key="7">
    <source>
        <dbReference type="Pfam" id="PF23726"/>
    </source>
</evidence>
<dbReference type="InParanoid" id="A0A448YTH9"/>
<dbReference type="EMBL" id="CAACVR010000075">
    <property type="protein sequence ID" value="VEU24234.1"/>
    <property type="molecule type" value="Genomic_DNA"/>
</dbReference>
<evidence type="ECO:0000256" key="2">
    <source>
        <dbReference type="ARBA" id="ARBA00022664"/>
    </source>
</evidence>
<feature type="domain" description="RSE1/DDB1/CPSF1 second beta-propeller" evidence="7">
    <location>
        <begin position="534"/>
        <end position="911"/>
    </location>
</feature>
<dbReference type="STRING" id="13370.A0A448YTH9"/>
<dbReference type="InterPro" id="IPR058543">
    <property type="entry name" value="Beta-prop_RSE1/DDB1/CPSF1_2nd"/>
</dbReference>
<comment type="subcellular location">
    <subcellularLocation>
        <location evidence="1">Nucleus</location>
    </subcellularLocation>
</comment>
<feature type="domain" description="RSE1/DDB1/CPSF1 first beta-propeller" evidence="6">
    <location>
        <begin position="14"/>
        <end position="425"/>
    </location>
</feature>
<evidence type="ECO:0000256" key="1">
    <source>
        <dbReference type="ARBA" id="ARBA00004123"/>
    </source>
</evidence>
<evidence type="ECO:0000313" key="8">
    <source>
        <dbReference type="EMBL" id="VEU24234.1"/>
    </source>
</evidence>
<feature type="domain" description="RSE1/DDB1/CPSF1 C-terminal" evidence="5">
    <location>
        <begin position="978"/>
        <end position="1314"/>
    </location>
</feature>
<dbReference type="Pfam" id="PF03178">
    <property type="entry name" value="CPSF_A"/>
    <property type="match status" value="1"/>
</dbReference>
<dbReference type="GO" id="GO:0005634">
    <property type="term" value="C:nucleus"/>
    <property type="evidence" value="ECO:0007669"/>
    <property type="project" value="UniProtKB-SubCell"/>
</dbReference>
<sequence length="1344" mass="152809">MEVYNQFIDPSTCTSSLSCNFTSKDDQNLIVSKGTILQVYKLVQIGSSSPAESFNDDQFSFYDKQHKLALVSEYRLQGKIANITKFRSNDNPELDYLIVLSEFVKLSIVKWDPSTYAIRTTSLHYYESALKSLFIEKLSKIEKSNRTDPNGFCTSIESEGVFIFLPFYKEELEDELGNEKKQVKKIKEKKEDEEAVIEKDSVTPYFETSFIVTAQKLRDDLKNIMDYQYLYSYRNPTVAILYAPQTLSWAGFLPKAKDNMKVVVLSLDLEHRKASTIMELPNLPYDIDYIYPLPGPINGFLLIGSNEILHVNSLGSIRGVYTNNFFPDTSDLNLKDQSKLNLFCENSRVEYVGDDQVLLISELGDFYSLGFDESGGVSNLNTITKIDSDRFSNVSVNNVLQITNFKGTNSAFICCQGSDSVLINWKYNVEESSNNNQTVATSAIEDEDSWLYEKPDGEASEPAHIPLTSCTFSCMDKIINCGPVSDFTIGKISTNAKSFGLPNPNLNEDAIICTSGLEKDTCLSILNPSVKPVIKSTLKFSNASKIWTLNNVEDKTKYLITTDFKTYKTQIFQVDKNYKDLYTHDFDNKQYTVQFGTITTSPKEKLIVQVTPYKINVFTFKFRLVSSITYEREINAATISDNYVIAIMKNGEIDIFECDTDSKELKKLDLPALLNYLIFTYGWISSSSILNHVHDSKGVKRTNDDVSRLSEENPQKEITFWIVTADNRILVFKKDHKEKVYEFKDVHKFPETLLLSNMNPNYEADVDPTIKQAMFTTIGDEYHSKDYLLILTFGGEVLIYEIYFDPIGNSYKLAKGNNLFQFPVIGAPENSYGNATRVERNLFKLKDLNGCQSVLVTGATPFLIFRQHNSVPRMFKFAAKPILYFAPFNDVKCKKGLITIDDKKSCRICQLDSEFDYSNRTPIKKVLIGNTANKVEYESRSNTYVISTMIKVPYEATDEDGEKLLGLDPDKQSAFGFKSSVKLLTPENWSVIDTVELEDNEVCTSLKVMPLRVFETYNETKNFVVVGSGKYRVEDLSANGSWKMYEIIDVVPDPAHPEAKNKLKVITSENSKGAALGVCELAGRFSVIQGQRMLVRMIKKDNNAVPVAFTDTSLYAKDMKSFEDMMIIGDAVDGISLYGFDAEPYRMLRLGKEKSKLHITACDFIIHEGSLYIIVADEDSILHLLQYDPYDPESMRGLKLIRRSVFRFNGYTTSMVLKDRRHSIFTMIDTLNVPKGVDLGYETIGSNIDGSFYKVTPVNEYSYRRLYSLQNYISDKEVHWLGMNPKMNAIGYLSDVLQTVRRPFVDLNLILRYISLNEEKKAHFCKKLGRNALLETYKDVIGLQ</sequence>
<dbReference type="PANTHER" id="PTHR10644">
    <property type="entry name" value="DNA REPAIR/RNA PROCESSING CPSF FAMILY"/>
    <property type="match status" value="1"/>
</dbReference>
<keyword evidence="9" id="KW-1185">Reference proteome</keyword>
<protein>
    <submittedName>
        <fullName evidence="8">DEKNAAC105461</fullName>
    </submittedName>
</protein>
<dbReference type="Proteomes" id="UP000290900">
    <property type="component" value="Unassembled WGS sequence"/>
</dbReference>
<dbReference type="InterPro" id="IPR050358">
    <property type="entry name" value="RSE1/DDB1/CFT1"/>
</dbReference>
<dbReference type="InterPro" id="IPR004871">
    <property type="entry name" value="RSE1/DDB1/CPSF1_C"/>
</dbReference>
<evidence type="ECO:0000256" key="4">
    <source>
        <dbReference type="SAM" id="Coils"/>
    </source>
</evidence>
<proteinExistence type="predicted"/>
<keyword evidence="2" id="KW-0507">mRNA processing</keyword>
<dbReference type="InterPro" id="IPR015943">
    <property type="entry name" value="WD40/YVTN_repeat-like_dom_sf"/>
</dbReference>
<feature type="coiled-coil region" evidence="4">
    <location>
        <begin position="169"/>
        <end position="196"/>
    </location>
</feature>